<dbReference type="Pfam" id="PF00665">
    <property type="entry name" value="rve"/>
    <property type="match status" value="1"/>
</dbReference>
<sequence length="286" mass="33711">MNRKPTQNELESHELANIILDYDERFGHILGYRRMTEWINVLNHKQYNYKRVHRIMNLLGIHAVIRAKRSNYKKSTPQVTAQNLLARDFSASKPNEKWVTDVSEFKIKGMKKKLYLSIIMDLYDCSIVAVHISDRNNNKLVFNTYKKAIKANPGAKPMLHSDRGFQYTSKVFKAKLDKQGIVQSMSRVGCCIDNGPMEGLWGIIKSEMYYLNEFHTFQELKKAIMKYISFYNNERFQSRFNIQTPIQVREAAMRTTEPIQYVIPKNRKIEEYKRHLQQKQQASIYA</sequence>
<gene>
    <name evidence="3" type="ORF">J2S15_003142</name>
</gene>
<name>A0ABU0E660_9FIRM</name>
<dbReference type="PANTHER" id="PTHR46889:SF4">
    <property type="entry name" value="TRANSPOSASE INSO FOR INSERTION SEQUENCE ELEMENT IS911B-RELATED"/>
    <property type="match status" value="1"/>
</dbReference>
<dbReference type="InterPro" id="IPR025948">
    <property type="entry name" value="HTH-like_dom"/>
</dbReference>
<dbReference type="Pfam" id="PF13333">
    <property type="entry name" value="rve_2"/>
    <property type="match status" value="1"/>
</dbReference>
<protein>
    <submittedName>
        <fullName evidence="3">Transposase InsO family protein</fullName>
    </submittedName>
</protein>
<dbReference type="EMBL" id="JAUSUR010000006">
    <property type="protein sequence ID" value="MDQ0362388.1"/>
    <property type="molecule type" value="Genomic_DNA"/>
</dbReference>
<dbReference type="NCBIfam" id="NF033516">
    <property type="entry name" value="transpos_IS3"/>
    <property type="match status" value="1"/>
</dbReference>
<proteinExistence type="predicted"/>
<accession>A0ABU0E660</accession>
<organism evidence="3 4">
    <name type="scientific">Breznakia pachnodae</name>
    <dbReference type="NCBI Taxonomy" id="265178"/>
    <lineage>
        <taxon>Bacteria</taxon>
        <taxon>Bacillati</taxon>
        <taxon>Bacillota</taxon>
        <taxon>Erysipelotrichia</taxon>
        <taxon>Erysipelotrichales</taxon>
        <taxon>Erysipelotrichaceae</taxon>
        <taxon>Breznakia</taxon>
    </lineage>
</organism>
<dbReference type="InterPro" id="IPR050900">
    <property type="entry name" value="Transposase_IS3/IS150/IS904"/>
</dbReference>
<dbReference type="Proteomes" id="UP001230220">
    <property type="component" value="Unassembled WGS sequence"/>
</dbReference>
<reference evidence="3 4" key="1">
    <citation type="submission" date="2023-07" db="EMBL/GenBank/DDBJ databases">
        <title>Genomic Encyclopedia of Type Strains, Phase IV (KMG-IV): sequencing the most valuable type-strain genomes for metagenomic binning, comparative biology and taxonomic classification.</title>
        <authorList>
            <person name="Goeker M."/>
        </authorList>
    </citation>
    <scope>NUCLEOTIDE SEQUENCE [LARGE SCALE GENOMIC DNA]</scope>
    <source>
        <strain evidence="3 4">DSM 16784</strain>
    </source>
</reference>
<comment type="caution">
    <text evidence="3">The sequence shown here is derived from an EMBL/GenBank/DDBJ whole genome shotgun (WGS) entry which is preliminary data.</text>
</comment>
<dbReference type="Pfam" id="PF13276">
    <property type="entry name" value="HTH_21"/>
    <property type="match status" value="1"/>
</dbReference>
<keyword evidence="4" id="KW-1185">Reference proteome</keyword>
<evidence type="ECO:0000313" key="3">
    <source>
        <dbReference type="EMBL" id="MDQ0362388.1"/>
    </source>
</evidence>
<evidence type="ECO:0000256" key="1">
    <source>
        <dbReference type="ARBA" id="ARBA00002286"/>
    </source>
</evidence>
<dbReference type="SUPFAM" id="SSF53098">
    <property type="entry name" value="Ribonuclease H-like"/>
    <property type="match status" value="1"/>
</dbReference>
<dbReference type="InterPro" id="IPR001584">
    <property type="entry name" value="Integrase_cat-core"/>
</dbReference>
<dbReference type="InterPro" id="IPR048020">
    <property type="entry name" value="Transpos_IS3"/>
</dbReference>
<dbReference type="InterPro" id="IPR036397">
    <property type="entry name" value="RNaseH_sf"/>
</dbReference>
<feature type="domain" description="Integrase catalytic" evidence="2">
    <location>
        <begin position="90"/>
        <end position="253"/>
    </location>
</feature>
<evidence type="ECO:0000259" key="2">
    <source>
        <dbReference type="PROSITE" id="PS50994"/>
    </source>
</evidence>
<dbReference type="PANTHER" id="PTHR46889">
    <property type="entry name" value="TRANSPOSASE INSF FOR INSERTION SEQUENCE IS3B-RELATED"/>
    <property type="match status" value="1"/>
</dbReference>
<comment type="function">
    <text evidence="1">Involved in the transposition of the insertion sequence.</text>
</comment>
<dbReference type="InterPro" id="IPR012337">
    <property type="entry name" value="RNaseH-like_sf"/>
</dbReference>
<dbReference type="Gene3D" id="3.30.420.10">
    <property type="entry name" value="Ribonuclease H-like superfamily/Ribonuclease H"/>
    <property type="match status" value="1"/>
</dbReference>
<dbReference type="PROSITE" id="PS50994">
    <property type="entry name" value="INTEGRASE"/>
    <property type="match status" value="1"/>
</dbReference>
<evidence type="ECO:0000313" key="4">
    <source>
        <dbReference type="Proteomes" id="UP001230220"/>
    </source>
</evidence>